<comment type="caution">
    <text evidence="2">The sequence shown here is derived from an EMBL/GenBank/DDBJ whole genome shotgun (WGS) entry which is preliminary data.</text>
</comment>
<evidence type="ECO:0000256" key="1">
    <source>
        <dbReference type="SAM" id="MobiDB-lite"/>
    </source>
</evidence>
<gene>
    <name evidence="3" type="ORF">A7312_03810</name>
    <name evidence="2" type="ORF">QDS18_04705</name>
</gene>
<dbReference type="Proteomes" id="UP001229409">
    <property type="component" value="Unassembled WGS sequence"/>
</dbReference>
<evidence type="ECO:0000313" key="2">
    <source>
        <dbReference type="EMBL" id="MDH2330159.1"/>
    </source>
</evidence>
<keyword evidence="4" id="KW-1185">Reference proteome</keyword>
<evidence type="ECO:0000313" key="3">
    <source>
        <dbReference type="EMBL" id="ODA08540.1"/>
    </source>
</evidence>
<dbReference type="SUPFAM" id="SSF47413">
    <property type="entry name" value="lambda repressor-like DNA-binding domains"/>
    <property type="match status" value="1"/>
</dbReference>
<sequence>MNNKMPVTSFGWAIKQRLVELRLDQKTFCETHNIPPSRLSNLIHGTRKAQRYRKQVAAILNIDDNDYKEAPHSKPNKHSSYI</sequence>
<evidence type="ECO:0000313" key="4">
    <source>
        <dbReference type="Proteomes" id="UP000094974"/>
    </source>
</evidence>
<reference evidence="4" key="1">
    <citation type="submission" date="2016-05" db="EMBL/GenBank/DDBJ databases">
        <title>Whole genome shotgun sequencing of cultured foodborne pathogen.</title>
        <authorList>
            <person name="Zheng J."/>
            <person name="Timme R."/>
            <person name="Allard M."/>
            <person name="Strain E."/>
            <person name="Luo Y."/>
            <person name="Brown E."/>
        </authorList>
    </citation>
    <scope>NUCLEOTIDE SEQUENCE [LARGE SCALE GENOMIC DNA]</scope>
    <source>
        <strain evidence="4">CFSAN034343</strain>
    </source>
</reference>
<dbReference type="GO" id="GO:0003677">
    <property type="term" value="F:DNA binding"/>
    <property type="evidence" value="ECO:0007669"/>
    <property type="project" value="InterPro"/>
</dbReference>
<accession>A0AAJ3IZ34</accession>
<dbReference type="EMBL" id="JARVWT010000001">
    <property type="protein sequence ID" value="MDH2330159.1"/>
    <property type="molecule type" value="Genomic_DNA"/>
</dbReference>
<proteinExistence type="predicted"/>
<dbReference type="AlphaFoldDB" id="A0AAJ3IZ34"/>
<feature type="region of interest" description="Disordered" evidence="1">
    <location>
        <begin position="63"/>
        <end position="82"/>
    </location>
</feature>
<evidence type="ECO:0000313" key="5">
    <source>
        <dbReference type="Proteomes" id="UP001229409"/>
    </source>
</evidence>
<reference evidence="3" key="2">
    <citation type="submission" date="2016-05" db="EMBL/GenBank/DDBJ databases">
        <authorList>
            <person name="Zheng J."/>
            <person name="Timme R."/>
            <person name="Allard M."/>
            <person name="Strain E."/>
            <person name="Luo Y."/>
            <person name="Brown E."/>
        </authorList>
    </citation>
    <scope>NUCLEOTIDE SEQUENCE</scope>
    <source>
        <strain evidence="3">CFSAN034343</strain>
    </source>
</reference>
<dbReference type="Proteomes" id="UP000094974">
    <property type="component" value="Unassembled WGS sequence"/>
</dbReference>
<organism evidence="2 5">
    <name type="scientific">Paenibacillus polymyxa</name>
    <name type="common">Bacillus polymyxa</name>
    <dbReference type="NCBI Taxonomy" id="1406"/>
    <lineage>
        <taxon>Bacteria</taxon>
        <taxon>Bacillati</taxon>
        <taxon>Bacillota</taxon>
        <taxon>Bacilli</taxon>
        <taxon>Bacillales</taxon>
        <taxon>Paenibacillaceae</taxon>
        <taxon>Paenibacillus</taxon>
    </lineage>
</organism>
<name>A0AAJ3IZ34_PAEPO</name>
<protein>
    <submittedName>
        <fullName evidence="3">Rha family transcriptional regulator</fullName>
    </submittedName>
    <submittedName>
        <fullName evidence="2">XRE family transcriptional regulator</fullName>
    </submittedName>
</protein>
<dbReference type="RefSeq" id="WP_013309254.1">
    <property type="nucleotide sequence ID" value="NZ_CP017967.2"/>
</dbReference>
<reference evidence="2" key="3">
    <citation type="submission" date="2023-04" db="EMBL/GenBank/DDBJ databases">
        <title>Uncovering the Secrets of Slow-Growing Bacteria in Tropical Savanna Soil through Cultivation and Genomic Analysis.</title>
        <authorList>
            <person name="Goncalves O.S."/>
            <person name="Santana M.F."/>
        </authorList>
    </citation>
    <scope>NUCLEOTIDE SEQUENCE</scope>
    <source>
        <strain evidence="2">ANTI</strain>
    </source>
</reference>
<dbReference type="EMBL" id="LYND01000129">
    <property type="protein sequence ID" value="ODA08540.1"/>
    <property type="molecule type" value="Genomic_DNA"/>
</dbReference>
<dbReference type="InterPro" id="IPR010982">
    <property type="entry name" value="Lambda_DNA-bd_dom_sf"/>
</dbReference>